<dbReference type="Pfam" id="PF00486">
    <property type="entry name" value="Trans_reg_C"/>
    <property type="match status" value="1"/>
</dbReference>
<dbReference type="InterPro" id="IPR001867">
    <property type="entry name" value="OmpR/PhoB-type_DNA-bd"/>
</dbReference>
<evidence type="ECO:0000256" key="5">
    <source>
        <dbReference type="ARBA" id="ARBA00023163"/>
    </source>
</evidence>
<dbReference type="InterPro" id="IPR036388">
    <property type="entry name" value="WH-like_DNA-bd_sf"/>
</dbReference>
<dbReference type="SMART" id="SM01043">
    <property type="entry name" value="BTAD"/>
    <property type="match status" value="1"/>
</dbReference>
<keyword evidence="5" id="KW-0804">Transcription</keyword>
<feature type="domain" description="OmpR/PhoB-type" evidence="7">
    <location>
        <begin position="70"/>
        <end position="175"/>
    </location>
</feature>
<dbReference type="SUPFAM" id="SSF48452">
    <property type="entry name" value="TPR-like"/>
    <property type="match status" value="1"/>
</dbReference>
<dbReference type="AlphaFoldDB" id="A0A221P287"/>
<dbReference type="PROSITE" id="PS51755">
    <property type="entry name" value="OMPR_PHOB"/>
    <property type="match status" value="1"/>
</dbReference>
<dbReference type="PRINTS" id="PR00364">
    <property type="entry name" value="DISEASERSIST"/>
</dbReference>
<evidence type="ECO:0000256" key="4">
    <source>
        <dbReference type="ARBA" id="ARBA00023125"/>
    </source>
</evidence>
<keyword evidence="3" id="KW-0805">Transcription regulation</keyword>
<dbReference type="InterPro" id="IPR011990">
    <property type="entry name" value="TPR-like_helical_dom_sf"/>
</dbReference>
<evidence type="ECO:0000259" key="7">
    <source>
        <dbReference type="PROSITE" id="PS51755"/>
    </source>
</evidence>
<dbReference type="EMBL" id="CP022433">
    <property type="protein sequence ID" value="ASN26274.1"/>
    <property type="molecule type" value="Genomic_DNA"/>
</dbReference>
<dbReference type="STRING" id="1355015.LK06_021055"/>
<dbReference type="InterPro" id="IPR041664">
    <property type="entry name" value="AAA_16"/>
</dbReference>
<dbReference type="InterPro" id="IPR005158">
    <property type="entry name" value="BTAD"/>
</dbReference>
<dbReference type="InterPro" id="IPR016032">
    <property type="entry name" value="Sig_transdc_resp-reg_C-effctor"/>
</dbReference>
<dbReference type="Gene3D" id="1.25.40.10">
    <property type="entry name" value="Tetratricopeptide repeat domain"/>
    <property type="match status" value="1"/>
</dbReference>
<proteinExistence type="inferred from homology"/>
<dbReference type="Gene3D" id="1.10.10.10">
    <property type="entry name" value="Winged helix-like DNA-binding domain superfamily/Winged helix DNA-binding domain"/>
    <property type="match status" value="1"/>
</dbReference>
<gene>
    <name evidence="8" type="ORF">LK07_22215</name>
</gene>
<reference evidence="8 9" key="1">
    <citation type="submission" date="2017-07" db="EMBL/GenBank/DDBJ databases">
        <title>Genome sequence of Streptomyces pluripotens MUSC 137T.</title>
        <authorList>
            <person name="Ser H.-L."/>
            <person name="Lee L.-H."/>
        </authorList>
    </citation>
    <scope>NUCLEOTIDE SEQUENCE [LARGE SCALE GENOMIC DNA]</scope>
    <source>
        <strain evidence="8 9">MUSC 137</strain>
    </source>
</reference>
<accession>A0A221P287</accession>
<dbReference type="Proteomes" id="UP000031501">
    <property type="component" value="Chromosome"/>
</dbReference>
<dbReference type="GO" id="GO:0006355">
    <property type="term" value="P:regulation of DNA-templated transcription"/>
    <property type="evidence" value="ECO:0007669"/>
    <property type="project" value="InterPro"/>
</dbReference>
<protein>
    <submittedName>
        <fullName evidence="8">Transcriptional regulator</fullName>
    </submittedName>
</protein>
<dbReference type="GO" id="GO:0003677">
    <property type="term" value="F:DNA binding"/>
    <property type="evidence" value="ECO:0007669"/>
    <property type="project" value="UniProtKB-UniRule"/>
</dbReference>
<evidence type="ECO:0000256" key="3">
    <source>
        <dbReference type="ARBA" id="ARBA00023015"/>
    </source>
</evidence>
<organism evidence="8 9">
    <name type="scientific">Streptomyces pluripotens</name>
    <dbReference type="NCBI Taxonomy" id="1355015"/>
    <lineage>
        <taxon>Bacteria</taxon>
        <taxon>Bacillati</taxon>
        <taxon>Actinomycetota</taxon>
        <taxon>Actinomycetes</taxon>
        <taxon>Kitasatosporales</taxon>
        <taxon>Streptomycetaceae</taxon>
        <taxon>Streptomyces</taxon>
    </lineage>
</organism>
<name>A0A221P287_9ACTN</name>
<evidence type="ECO:0000256" key="6">
    <source>
        <dbReference type="PROSITE-ProRule" id="PRU01091"/>
    </source>
</evidence>
<keyword evidence="4 6" id="KW-0238">DNA-binding</keyword>
<dbReference type="Pfam" id="PF13191">
    <property type="entry name" value="AAA_16"/>
    <property type="match status" value="1"/>
</dbReference>
<dbReference type="InterPro" id="IPR051677">
    <property type="entry name" value="AfsR-DnrI-RedD_regulator"/>
</dbReference>
<dbReference type="Pfam" id="PF03704">
    <property type="entry name" value="BTAD"/>
    <property type="match status" value="1"/>
</dbReference>
<keyword evidence="9" id="KW-1185">Reference proteome</keyword>
<comment type="similarity">
    <text evidence="1">Belongs to the AfsR/DnrI/RedD regulatory family.</text>
</comment>
<dbReference type="PANTHER" id="PTHR35807:SF1">
    <property type="entry name" value="TRANSCRIPTIONAL REGULATOR REDD"/>
    <property type="match status" value="1"/>
</dbReference>
<dbReference type="CDD" id="cd15831">
    <property type="entry name" value="BTAD"/>
    <property type="match status" value="1"/>
</dbReference>
<evidence type="ECO:0000256" key="1">
    <source>
        <dbReference type="ARBA" id="ARBA00005820"/>
    </source>
</evidence>
<dbReference type="KEGG" id="splu:LK06_021055"/>
<dbReference type="GO" id="GO:0000160">
    <property type="term" value="P:phosphorelay signal transduction system"/>
    <property type="evidence" value="ECO:0007669"/>
    <property type="project" value="UniProtKB-KW"/>
</dbReference>
<dbReference type="SUPFAM" id="SSF52540">
    <property type="entry name" value="P-loop containing nucleoside triphosphate hydrolases"/>
    <property type="match status" value="1"/>
</dbReference>
<dbReference type="SMART" id="SM00862">
    <property type="entry name" value="Trans_reg_C"/>
    <property type="match status" value="1"/>
</dbReference>
<dbReference type="SUPFAM" id="SSF46894">
    <property type="entry name" value="C-terminal effector domain of the bipartite response regulators"/>
    <property type="match status" value="1"/>
</dbReference>
<dbReference type="PANTHER" id="PTHR35807">
    <property type="entry name" value="TRANSCRIPTIONAL REGULATOR REDD-RELATED"/>
    <property type="match status" value="1"/>
</dbReference>
<evidence type="ECO:0000313" key="8">
    <source>
        <dbReference type="EMBL" id="ASN26274.1"/>
    </source>
</evidence>
<evidence type="ECO:0000256" key="2">
    <source>
        <dbReference type="ARBA" id="ARBA00023012"/>
    </source>
</evidence>
<evidence type="ECO:0000313" key="9">
    <source>
        <dbReference type="Proteomes" id="UP000031501"/>
    </source>
</evidence>
<keyword evidence="2" id="KW-0902">Two-component regulatory system</keyword>
<feature type="DNA-binding region" description="OmpR/PhoB-type" evidence="6">
    <location>
        <begin position="70"/>
        <end position="175"/>
    </location>
</feature>
<sequence>MRPKRRRKSCRTRRGTLRIAKVCELTELAQDELKILLKRYITGASVMHHAAAVSLAKPPKAEVAPPYIRAQQRSAGRAEPNISFQVLGPLEAWVGPRKVEIGGPRQRIVLAMLLLAPDRVVSIDQLVEAVWNGRPPTTCRTQIAICVASLRKAFRTAGFTGELIGTSAPGYLLHLAGHHIDSTEFAAGVDSAQTLARQGDVGAAADRLGQALGLWRGPVLPDMSSPVLETEAELLDHRRLTAYEQYATLQLQLGRHREVIAELTALVHDRPLWEQARAALMLAHYRSGHRSEALALFRQAQRDFRDEIGLEPGRVLQDLHTAILREASDLMPPTDTTGPLNVVTASPQLGSPEGELVGRDSEIRSLDALLRRAREGVSSVGLVVGRPGIGKTALVLHWARRAAHAFPDGQLYVDFERTGTADAPAALLRALGMSDPEIPRNYQDRLREFHRQIGDLRLLVILDGVPDDNVAHDFIPKAGRCCVLLTSRRVLATAAQVRLRVPELTPADSVTLLGSLVDDGRVEEDEAAARRLASLCEHLPLALSAAAARLVAKPHWRFPHLLTRLGDRRHRLEELSAGAPVLRRVLDSVYRTLSPAAADLYARLGLINGECIAVWEAQALLEVGAMAAQRLLEELVDATLIEVADTGPDGWFRYRLPTLHALHAEETAHTEVAASVRKAACERVLAAGTSHLKCPADSRAIPALRMVD</sequence>
<dbReference type="Gene3D" id="3.40.50.300">
    <property type="entry name" value="P-loop containing nucleotide triphosphate hydrolases"/>
    <property type="match status" value="1"/>
</dbReference>
<dbReference type="InterPro" id="IPR027417">
    <property type="entry name" value="P-loop_NTPase"/>
</dbReference>